<dbReference type="GO" id="GO:0080043">
    <property type="term" value="F:quercetin 3-O-glucosyltransferase activity"/>
    <property type="evidence" value="ECO:0007669"/>
    <property type="project" value="TreeGrafter"/>
</dbReference>
<dbReference type="Proteomes" id="UP000187406">
    <property type="component" value="Unassembled WGS sequence"/>
</dbReference>
<keyword evidence="3" id="KW-0328">Glycosyltransferase</keyword>
<comment type="caution">
    <text evidence="6">The sequence shown here is derived from an EMBL/GenBank/DDBJ whole genome shotgun (WGS) entry which is preliminary data.</text>
</comment>
<dbReference type="Pfam" id="PF00201">
    <property type="entry name" value="UDPGT"/>
    <property type="match status" value="1"/>
</dbReference>
<dbReference type="FunFam" id="3.40.50.2000:FF:000055">
    <property type="entry name" value="Glycosyltransferase"/>
    <property type="match status" value="1"/>
</dbReference>
<gene>
    <name evidence="6" type="ORF">CFOL_v3_07109</name>
</gene>
<evidence type="ECO:0000256" key="4">
    <source>
        <dbReference type="RuleBase" id="RU362057"/>
    </source>
</evidence>
<dbReference type="InterPro" id="IPR035595">
    <property type="entry name" value="UDP_glycos_trans_CS"/>
</dbReference>
<evidence type="ECO:0000313" key="7">
    <source>
        <dbReference type="Proteomes" id="UP000187406"/>
    </source>
</evidence>
<name>A0A1Q3B6D5_CEPFO</name>
<evidence type="ECO:0000259" key="5">
    <source>
        <dbReference type="Pfam" id="PF26168"/>
    </source>
</evidence>
<dbReference type="EMBL" id="BDDD01000311">
    <property type="protein sequence ID" value="GAV63591.1"/>
    <property type="molecule type" value="Genomic_DNA"/>
</dbReference>
<evidence type="ECO:0000256" key="1">
    <source>
        <dbReference type="ARBA" id="ARBA00009995"/>
    </source>
</evidence>
<dbReference type="Pfam" id="PF26168">
    <property type="entry name" value="Glyco_transf_N"/>
    <property type="match status" value="1"/>
</dbReference>
<dbReference type="CDD" id="cd03784">
    <property type="entry name" value="GT1_Gtf-like"/>
    <property type="match status" value="1"/>
</dbReference>
<dbReference type="OrthoDB" id="5835829at2759"/>
<dbReference type="FunFam" id="3.40.50.2000:FF:000027">
    <property type="entry name" value="Glycosyltransferase"/>
    <property type="match status" value="1"/>
</dbReference>
<proteinExistence type="inferred from homology"/>
<sequence>MESKALTKKPHAVCVPFPAQGHINPMLQLTKLLYHKGFHFTFVNTEYNHKRLLKSRSLDSFDGLPSFRFETIPDGLPPSDDNTTQDIPSLCASVIKNCLAPFKHLLLKLNDASLSSNVPTVTCIVSDSCMGFTVDAAEEFGVPNVSFCIFSACSLICFLHYRQLVESNYTALKGESNITNESLDTVIDFITGIEGITMRYIPTFFRMTDPDDIVLKFIAIEVERMKRASGIIIHTYDALEHDVLLALSSMLPPVYSIGPLSHLANQIQNDDLNLLGSNLNLWLEDSQCLEWLDSKEPNSVVYVSFGSITVMTSDQLVEFAWGLANSKKNFLWVIRPDLVSGDSANLPPKFLEETKERSILVSWCPQEQVLNHPSIGGFLTHCGWSSMMETLCAGVPMICWPFFADQATICWFNCVKWGVGIEIDNNVKRDEVERLVRELMDGAKGKEMKKKAMEWKKLAEEATTSPNGSSCKNLDAIVKLLLSPRDKID</sequence>
<keyword evidence="7" id="KW-1185">Reference proteome</keyword>
<feature type="domain" description="Glycosyltransferase N-terminal" evidence="5">
    <location>
        <begin position="13"/>
        <end position="163"/>
    </location>
</feature>
<dbReference type="InParanoid" id="A0A1Q3B6D5"/>
<comment type="similarity">
    <text evidence="1 3">Belongs to the UDP-glycosyltransferase family.</text>
</comment>
<evidence type="ECO:0000313" key="6">
    <source>
        <dbReference type="EMBL" id="GAV63591.1"/>
    </source>
</evidence>
<evidence type="ECO:0000256" key="2">
    <source>
        <dbReference type="ARBA" id="ARBA00022679"/>
    </source>
</evidence>
<dbReference type="PROSITE" id="PS00375">
    <property type="entry name" value="UDPGT"/>
    <property type="match status" value="1"/>
</dbReference>
<dbReference type="GO" id="GO:0080044">
    <property type="term" value="F:quercetin 7-O-glucosyltransferase activity"/>
    <property type="evidence" value="ECO:0007669"/>
    <property type="project" value="TreeGrafter"/>
</dbReference>
<dbReference type="Gene3D" id="3.40.50.2000">
    <property type="entry name" value="Glycogen Phosphorylase B"/>
    <property type="match status" value="2"/>
</dbReference>
<dbReference type="SUPFAM" id="SSF53756">
    <property type="entry name" value="UDP-Glycosyltransferase/glycogen phosphorylase"/>
    <property type="match status" value="1"/>
</dbReference>
<keyword evidence="2 3" id="KW-0808">Transferase</keyword>
<accession>A0A1Q3B6D5</accession>
<dbReference type="EC" id="2.4.1.-" evidence="4"/>
<dbReference type="PANTHER" id="PTHR11926:SF774">
    <property type="entry name" value="UDP-GLYCOSYLTRANSFERASE 85A1-RELATED"/>
    <property type="match status" value="1"/>
</dbReference>
<dbReference type="InterPro" id="IPR058980">
    <property type="entry name" value="Glyco_transf_N"/>
</dbReference>
<protein>
    <recommendedName>
        <fullName evidence="4">Glycosyltransferase</fullName>
        <ecNumber evidence="4">2.4.1.-</ecNumber>
    </recommendedName>
</protein>
<reference evidence="7" key="1">
    <citation type="submission" date="2016-04" db="EMBL/GenBank/DDBJ databases">
        <title>Cephalotus genome sequencing.</title>
        <authorList>
            <person name="Fukushima K."/>
            <person name="Hasebe M."/>
            <person name="Fang X."/>
        </authorList>
    </citation>
    <scope>NUCLEOTIDE SEQUENCE [LARGE SCALE GENOMIC DNA]</scope>
    <source>
        <strain evidence="7">cv. St1</strain>
    </source>
</reference>
<dbReference type="AlphaFoldDB" id="A0A1Q3B6D5"/>
<dbReference type="PANTHER" id="PTHR11926">
    <property type="entry name" value="GLUCOSYL/GLUCURONOSYL TRANSFERASES"/>
    <property type="match status" value="1"/>
</dbReference>
<organism evidence="6 7">
    <name type="scientific">Cephalotus follicularis</name>
    <name type="common">Albany pitcher plant</name>
    <dbReference type="NCBI Taxonomy" id="3775"/>
    <lineage>
        <taxon>Eukaryota</taxon>
        <taxon>Viridiplantae</taxon>
        <taxon>Streptophyta</taxon>
        <taxon>Embryophyta</taxon>
        <taxon>Tracheophyta</taxon>
        <taxon>Spermatophyta</taxon>
        <taxon>Magnoliopsida</taxon>
        <taxon>eudicotyledons</taxon>
        <taxon>Gunneridae</taxon>
        <taxon>Pentapetalae</taxon>
        <taxon>rosids</taxon>
        <taxon>fabids</taxon>
        <taxon>Oxalidales</taxon>
        <taxon>Cephalotaceae</taxon>
        <taxon>Cephalotus</taxon>
    </lineage>
</organism>
<dbReference type="InterPro" id="IPR002213">
    <property type="entry name" value="UDP_glucos_trans"/>
</dbReference>
<evidence type="ECO:0000256" key="3">
    <source>
        <dbReference type="RuleBase" id="RU003718"/>
    </source>
</evidence>